<proteinExistence type="predicted"/>
<dbReference type="Proteomes" id="UP000793456">
    <property type="component" value="Chromosome XIX"/>
</dbReference>
<keyword evidence="2" id="KW-1185">Reference proteome</keyword>
<reference evidence="1" key="1">
    <citation type="submission" date="2018-11" db="EMBL/GenBank/DDBJ databases">
        <title>The sequence and de novo assembly of Larimichthys crocea genome using PacBio and Hi-C technologies.</title>
        <authorList>
            <person name="Xu P."/>
            <person name="Chen B."/>
            <person name="Zhou Z."/>
            <person name="Ke Q."/>
            <person name="Wu Y."/>
            <person name="Bai H."/>
            <person name="Pu F."/>
        </authorList>
    </citation>
    <scope>NUCLEOTIDE SEQUENCE</scope>
    <source>
        <tissue evidence="1">Muscle</tissue>
    </source>
</reference>
<comment type="caution">
    <text evidence="1">The sequence shown here is derived from an EMBL/GenBank/DDBJ whole genome shotgun (WGS) entry which is preliminary data.</text>
</comment>
<dbReference type="EMBL" id="CM011692">
    <property type="protein sequence ID" value="TMS06078.1"/>
    <property type="molecule type" value="Genomic_DNA"/>
</dbReference>
<gene>
    <name evidence="1" type="ORF">E3U43_015837</name>
</gene>
<evidence type="ECO:0000313" key="1">
    <source>
        <dbReference type="EMBL" id="TMS06078.1"/>
    </source>
</evidence>
<name>A0ACD3QG15_LARCR</name>
<sequence length="536" mass="60038">MDFQKLLLDAGKALCKDEVKALAFLCTDLLGRNPASVESASDLFSRLVDQDHLCAERPHLLSELLSIINRKRLARDLGLPDREPTIISSYRVFLYSLSEDLTTSDLKDLKFLLRDQLPRRKLEENVTTLEVFLEMEHMDLINDTDLNLLEEKIRNVCPMLAENFNAFRTQQVRHSSYVAQETSRPRSETFHFGSNQIPQPLERTCSNEMPTEEMPMSLAESTMHSSNTSMDFLPDFQLGLSNASIQTSGYFSNNVRNDAVVSLQENQTSSGMQMSPTTNTNTVLETYPMTAVTRGICLIINNYDFTKSLTRLMKRDGTMIDKECLEKVFKWLGFKVEVQKDCTCERMLSVMKELGGRNHSQMDSLVCCILSHGQEGSVYGVDGKTVTIRKLMEPFNGLNCSSLAGKPKLFFIQACQGKNEQAAVYLEADGPVLSDAIEATHSIPSDADFLLGMSTVPSFVSYREKKNGTWFIQSLCQHLVQNVPRSLDLVSILTIVNSDVSRKTDSTGVKKQMPQPAFSLTKKVVFPIPAASSPVL</sequence>
<evidence type="ECO:0000313" key="2">
    <source>
        <dbReference type="Proteomes" id="UP000793456"/>
    </source>
</evidence>
<organism evidence="1 2">
    <name type="scientific">Larimichthys crocea</name>
    <name type="common">Large yellow croaker</name>
    <name type="synonym">Pseudosciaena crocea</name>
    <dbReference type="NCBI Taxonomy" id="215358"/>
    <lineage>
        <taxon>Eukaryota</taxon>
        <taxon>Metazoa</taxon>
        <taxon>Chordata</taxon>
        <taxon>Craniata</taxon>
        <taxon>Vertebrata</taxon>
        <taxon>Euteleostomi</taxon>
        <taxon>Actinopterygii</taxon>
        <taxon>Neopterygii</taxon>
        <taxon>Teleostei</taxon>
        <taxon>Neoteleostei</taxon>
        <taxon>Acanthomorphata</taxon>
        <taxon>Eupercaria</taxon>
        <taxon>Sciaenidae</taxon>
        <taxon>Larimichthys</taxon>
    </lineage>
</organism>
<protein>
    <submittedName>
        <fullName evidence="1">Uncharacterized protein</fullName>
    </submittedName>
</protein>
<accession>A0ACD3QG15</accession>